<accession>A0A6S6T169</accession>
<dbReference type="NCBIfam" id="TIGR00401">
    <property type="entry name" value="msrA"/>
    <property type="match status" value="1"/>
</dbReference>
<name>A0A6S6T169_9BACT</name>
<evidence type="ECO:0000313" key="6">
    <source>
        <dbReference type="EMBL" id="CAA6812084.1"/>
    </source>
</evidence>
<evidence type="ECO:0000259" key="5">
    <source>
        <dbReference type="Pfam" id="PF01625"/>
    </source>
</evidence>
<dbReference type="InterPro" id="IPR002569">
    <property type="entry name" value="Met_Sox_Rdtase_MsrA_dom"/>
</dbReference>
<dbReference type="Gene3D" id="3.30.1060.10">
    <property type="entry name" value="Peptide methionine sulphoxide reductase MsrA"/>
    <property type="match status" value="1"/>
</dbReference>
<sequence>MKKILLTLILTFTLFGDSKPMQENNTKKAYFAGGCFWGVEYHFEKLPGVIEANSGYMGGNTPNPTYQTISTGTTGHVEAVEVIYNPKKISFEELAKLFFEIHDPTQANGQGPDIGSQYLSYIFYNNENEKNISQNLIDILESKNYKVATKLSPITTFYIAEEYHQNYYKVKRQKPYCHVYKKRF</sequence>
<dbReference type="Pfam" id="PF01625">
    <property type="entry name" value="PMSR"/>
    <property type="match status" value="1"/>
</dbReference>
<proteinExistence type="inferred from homology"/>
<protein>
    <recommendedName>
        <fullName evidence="4">Peptide methionine sulfoxide reductase MsrA</fullName>
        <shortName evidence="4">Protein-methionine-S-oxide reductase</shortName>
        <ecNumber evidence="4">1.8.4.11</ecNumber>
    </recommendedName>
    <alternativeName>
        <fullName evidence="4">Peptide-methionine (S)-S-oxide reductase</fullName>
        <shortName evidence="4">Peptide Met(O) reductase</shortName>
    </alternativeName>
</protein>
<comment type="function">
    <text evidence="4">Has an important function as a repair enzyme for proteins that have been inactivated by oxidation. Catalyzes the reversible oxidation-reduction of methionine sulfoxide in proteins to methionine.</text>
</comment>
<evidence type="ECO:0000256" key="4">
    <source>
        <dbReference type="HAMAP-Rule" id="MF_01401"/>
    </source>
</evidence>
<feature type="active site" evidence="4">
    <location>
        <position position="35"/>
    </location>
</feature>
<dbReference type="PANTHER" id="PTHR43774">
    <property type="entry name" value="PEPTIDE METHIONINE SULFOXIDE REDUCTASE"/>
    <property type="match status" value="1"/>
</dbReference>
<dbReference type="EC" id="1.8.4.11" evidence="4"/>
<evidence type="ECO:0000256" key="2">
    <source>
        <dbReference type="ARBA" id="ARBA00047806"/>
    </source>
</evidence>
<dbReference type="GO" id="GO:0008113">
    <property type="term" value="F:peptide-methionine (S)-S-oxide reductase activity"/>
    <property type="evidence" value="ECO:0007669"/>
    <property type="project" value="UniProtKB-UniRule"/>
</dbReference>
<feature type="domain" description="Peptide methionine sulphoxide reductase MsrA" evidence="5">
    <location>
        <begin position="28"/>
        <end position="178"/>
    </location>
</feature>
<comment type="similarity">
    <text evidence="4">Belongs to the MsrA Met sulfoxide reductase family.</text>
</comment>
<dbReference type="AlphaFoldDB" id="A0A6S6T169"/>
<dbReference type="HAMAP" id="MF_01401">
    <property type="entry name" value="MsrA"/>
    <property type="match status" value="1"/>
</dbReference>
<dbReference type="SUPFAM" id="SSF55068">
    <property type="entry name" value="Peptide methionine sulfoxide reductase"/>
    <property type="match status" value="1"/>
</dbReference>
<dbReference type="InterPro" id="IPR036509">
    <property type="entry name" value="Met_Sox_Rdtase_MsrA_sf"/>
</dbReference>
<comment type="catalytic activity">
    <reaction evidence="2 4">
        <text>L-methionyl-[protein] + [thioredoxin]-disulfide + H2O = L-methionyl-(S)-S-oxide-[protein] + [thioredoxin]-dithiol</text>
        <dbReference type="Rhea" id="RHEA:14217"/>
        <dbReference type="Rhea" id="RHEA-COMP:10698"/>
        <dbReference type="Rhea" id="RHEA-COMP:10700"/>
        <dbReference type="Rhea" id="RHEA-COMP:12313"/>
        <dbReference type="Rhea" id="RHEA-COMP:12315"/>
        <dbReference type="ChEBI" id="CHEBI:15377"/>
        <dbReference type="ChEBI" id="CHEBI:16044"/>
        <dbReference type="ChEBI" id="CHEBI:29950"/>
        <dbReference type="ChEBI" id="CHEBI:44120"/>
        <dbReference type="ChEBI" id="CHEBI:50058"/>
        <dbReference type="EC" id="1.8.4.11"/>
    </reaction>
</comment>
<comment type="catalytic activity">
    <reaction evidence="3 4">
        <text>[thioredoxin]-disulfide + L-methionine + H2O = L-methionine (S)-S-oxide + [thioredoxin]-dithiol</text>
        <dbReference type="Rhea" id="RHEA:19993"/>
        <dbReference type="Rhea" id="RHEA-COMP:10698"/>
        <dbReference type="Rhea" id="RHEA-COMP:10700"/>
        <dbReference type="ChEBI" id="CHEBI:15377"/>
        <dbReference type="ChEBI" id="CHEBI:29950"/>
        <dbReference type="ChEBI" id="CHEBI:50058"/>
        <dbReference type="ChEBI" id="CHEBI:57844"/>
        <dbReference type="ChEBI" id="CHEBI:58772"/>
        <dbReference type="EC" id="1.8.4.11"/>
    </reaction>
</comment>
<dbReference type="PANTHER" id="PTHR43774:SF1">
    <property type="entry name" value="PEPTIDE METHIONINE SULFOXIDE REDUCTASE MSRA 2"/>
    <property type="match status" value="1"/>
</dbReference>
<dbReference type="EMBL" id="CACVAW010000045">
    <property type="protein sequence ID" value="CAA6812084.1"/>
    <property type="molecule type" value="Genomic_DNA"/>
</dbReference>
<keyword evidence="1 4" id="KW-0560">Oxidoreductase</keyword>
<organism evidence="6">
    <name type="scientific">uncultured Campylobacterales bacterium</name>
    <dbReference type="NCBI Taxonomy" id="352960"/>
    <lineage>
        <taxon>Bacteria</taxon>
        <taxon>Pseudomonadati</taxon>
        <taxon>Campylobacterota</taxon>
        <taxon>Epsilonproteobacteria</taxon>
        <taxon>Campylobacterales</taxon>
        <taxon>environmental samples</taxon>
    </lineage>
</organism>
<evidence type="ECO:0000256" key="3">
    <source>
        <dbReference type="ARBA" id="ARBA00048782"/>
    </source>
</evidence>
<gene>
    <name evidence="4" type="primary">msrA</name>
    <name evidence="6" type="ORF">HELGO_WM21059</name>
</gene>
<reference evidence="6" key="1">
    <citation type="submission" date="2020-01" db="EMBL/GenBank/DDBJ databases">
        <authorList>
            <person name="Meier V. D."/>
            <person name="Meier V D."/>
        </authorList>
    </citation>
    <scope>NUCLEOTIDE SEQUENCE</scope>
    <source>
        <strain evidence="6">HLG_WM_MAG_12</strain>
    </source>
</reference>
<evidence type="ECO:0000256" key="1">
    <source>
        <dbReference type="ARBA" id="ARBA00023002"/>
    </source>
</evidence>